<dbReference type="GO" id="GO:0005634">
    <property type="term" value="C:nucleus"/>
    <property type="evidence" value="ECO:0007669"/>
    <property type="project" value="UniProtKB-SubCell"/>
</dbReference>
<evidence type="ECO:0000256" key="10">
    <source>
        <dbReference type="SAM" id="MobiDB-lite"/>
    </source>
</evidence>
<dbReference type="EMBL" id="GL888275">
    <property type="protein sequence ID" value="EGI63488.1"/>
    <property type="molecule type" value="Genomic_DNA"/>
</dbReference>
<evidence type="ECO:0000256" key="8">
    <source>
        <dbReference type="ARBA" id="ARBA00023242"/>
    </source>
</evidence>
<evidence type="ECO:0000256" key="2">
    <source>
        <dbReference type="ARBA" id="ARBA00004123"/>
    </source>
</evidence>
<gene>
    <name evidence="11" type="ORF">G5I_08218</name>
</gene>
<keyword evidence="8" id="KW-0539">Nucleus</keyword>
<feature type="region of interest" description="Disordered" evidence="10">
    <location>
        <begin position="272"/>
        <end position="538"/>
    </location>
</feature>
<proteinExistence type="inferred from homology"/>
<reference evidence="11" key="1">
    <citation type="submission" date="2011-02" db="EMBL/GenBank/DDBJ databases">
        <title>The genome of the leaf-cutting ant Acromyrmex echinatior suggests key adaptations to social evolution and fungus farming.</title>
        <authorList>
            <person name="Nygaard S."/>
            <person name="Zhang G."/>
        </authorList>
    </citation>
    <scope>NUCLEOTIDE SEQUENCE</scope>
</reference>
<name>F4WQX5_ACREC</name>
<evidence type="ECO:0000256" key="9">
    <source>
        <dbReference type="ARBA" id="ARBA00045771"/>
    </source>
</evidence>
<feature type="region of interest" description="Disordered" evidence="10">
    <location>
        <begin position="561"/>
        <end position="612"/>
    </location>
</feature>
<keyword evidence="12" id="KW-1185">Reference proteome</keyword>
<feature type="compositionally biased region" description="Basic and acidic residues" evidence="10">
    <location>
        <begin position="519"/>
        <end position="534"/>
    </location>
</feature>
<dbReference type="InParanoid" id="F4WQX5"/>
<evidence type="ECO:0000256" key="6">
    <source>
        <dbReference type="ARBA" id="ARBA00022701"/>
    </source>
</evidence>
<evidence type="ECO:0000256" key="1">
    <source>
        <dbReference type="ARBA" id="ARBA00004114"/>
    </source>
</evidence>
<dbReference type="InterPro" id="IPR029136">
    <property type="entry name" value="MDM1"/>
</dbReference>
<feature type="compositionally biased region" description="Low complexity" evidence="10">
    <location>
        <begin position="573"/>
        <end position="582"/>
    </location>
</feature>
<feature type="compositionally biased region" description="Polar residues" evidence="10">
    <location>
        <begin position="444"/>
        <end position="464"/>
    </location>
</feature>
<protein>
    <recommendedName>
        <fullName evidence="4">Nuclear protein MDM1</fullName>
    </recommendedName>
</protein>
<feature type="compositionally biased region" description="Polar residues" evidence="10">
    <location>
        <begin position="329"/>
        <end position="342"/>
    </location>
</feature>
<dbReference type="GO" id="GO:0005874">
    <property type="term" value="C:microtubule"/>
    <property type="evidence" value="ECO:0007669"/>
    <property type="project" value="UniProtKB-KW"/>
</dbReference>
<evidence type="ECO:0000313" key="12">
    <source>
        <dbReference type="Proteomes" id="UP000007755"/>
    </source>
</evidence>
<dbReference type="PANTHER" id="PTHR32078:SF1">
    <property type="entry name" value="NUCLEAR PROTEIN MDM1"/>
    <property type="match status" value="1"/>
</dbReference>
<comment type="subcellular location">
    <subcellularLocation>
        <location evidence="1">Cytoplasm</location>
        <location evidence="1">Cytoskeleton</location>
        <location evidence="1">Microtubule organizing center</location>
        <location evidence="1">Centrosome</location>
        <location evidence="1">Centriole</location>
    </subcellularLocation>
    <subcellularLocation>
        <location evidence="2">Nucleus</location>
    </subcellularLocation>
</comment>
<dbReference type="OrthoDB" id="9999940at2759"/>
<feature type="region of interest" description="Disordered" evidence="10">
    <location>
        <begin position="81"/>
        <end position="212"/>
    </location>
</feature>
<keyword evidence="7" id="KW-0206">Cytoskeleton</keyword>
<dbReference type="Proteomes" id="UP000007755">
    <property type="component" value="Unassembled WGS sequence"/>
</dbReference>
<evidence type="ECO:0000313" key="11">
    <source>
        <dbReference type="EMBL" id="EGI63488.1"/>
    </source>
</evidence>
<feature type="compositionally biased region" description="Polar residues" evidence="10">
    <location>
        <begin position="118"/>
        <end position="137"/>
    </location>
</feature>
<dbReference type="AlphaFoldDB" id="F4WQX5"/>
<dbReference type="GO" id="GO:0008017">
    <property type="term" value="F:microtubule binding"/>
    <property type="evidence" value="ECO:0007669"/>
    <property type="project" value="InterPro"/>
</dbReference>
<feature type="compositionally biased region" description="Basic and acidic residues" evidence="10">
    <location>
        <begin position="93"/>
        <end position="117"/>
    </location>
</feature>
<dbReference type="GO" id="GO:0005814">
    <property type="term" value="C:centriole"/>
    <property type="evidence" value="ECO:0007669"/>
    <property type="project" value="UniProtKB-SubCell"/>
</dbReference>
<evidence type="ECO:0000256" key="7">
    <source>
        <dbReference type="ARBA" id="ARBA00023212"/>
    </source>
</evidence>
<accession>F4WQX5</accession>
<keyword evidence="6" id="KW-0493">Microtubule</keyword>
<dbReference type="GO" id="GO:0046600">
    <property type="term" value="P:negative regulation of centriole replication"/>
    <property type="evidence" value="ECO:0007669"/>
    <property type="project" value="InterPro"/>
</dbReference>
<dbReference type="eggNOG" id="ENOG502RYEN">
    <property type="taxonomic scope" value="Eukaryota"/>
</dbReference>
<evidence type="ECO:0000256" key="4">
    <source>
        <dbReference type="ARBA" id="ARBA00013508"/>
    </source>
</evidence>
<feature type="compositionally biased region" description="Basic and acidic residues" evidence="10">
    <location>
        <begin position="157"/>
        <end position="184"/>
    </location>
</feature>
<keyword evidence="5" id="KW-0963">Cytoplasm</keyword>
<dbReference type="FunCoup" id="F4WQX5">
    <property type="interactions" value="4"/>
</dbReference>
<evidence type="ECO:0000256" key="3">
    <source>
        <dbReference type="ARBA" id="ARBA00010494"/>
    </source>
</evidence>
<comment type="similarity">
    <text evidence="3">Belongs to the MDM1 family.</text>
</comment>
<feature type="compositionally biased region" description="Polar residues" evidence="10">
    <location>
        <begin position="506"/>
        <end position="517"/>
    </location>
</feature>
<evidence type="ECO:0000256" key="5">
    <source>
        <dbReference type="ARBA" id="ARBA00022490"/>
    </source>
</evidence>
<feature type="compositionally biased region" description="Basic and acidic residues" evidence="10">
    <location>
        <begin position="487"/>
        <end position="505"/>
    </location>
</feature>
<organism evidence="12">
    <name type="scientific">Acromyrmex echinatior</name>
    <name type="common">Panamanian leafcutter ant</name>
    <name type="synonym">Acromyrmex octospinosus echinatior</name>
    <dbReference type="NCBI Taxonomy" id="103372"/>
    <lineage>
        <taxon>Eukaryota</taxon>
        <taxon>Metazoa</taxon>
        <taxon>Ecdysozoa</taxon>
        <taxon>Arthropoda</taxon>
        <taxon>Hexapoda</taxon>
        <taxon>Insecta</taxon>
        <taxon>Pterygota</taxon>
        <taxon>Neoptera</taxon>
        <taxon>Endopterygota</taxon>
        <taxon>Hymenoptera</taxon>
        <taxon>Apocrita</taxon>
        <taxon>Aculeata</taxon>
        <taxon>Formicoidea</taxon>
        <taxon>Formicidae</taxon>
        <taxon>Myrmicinae</taxon>
        <taxon>Acromyrmex</taxon>
    </lineage>
</organism>
<comment type="function">
    <text evidence="9">Microtubule-binding protein that negatively regulates centriole duplication. Binds to and stabilizes microtubules.</text>
</comment>
<feature type="compositionally biased region" description="Low complexity" evidence="10">
    <location>
        <begin position="420"/>
        <end position="433"/>
    </location>
</feature>
<dbReference type="PANTHER" id="PTHR32078">
    <property type="entry name" value="NUCLEAR PROTEIN MDM1"/>
    <property type="match status" value="1"/>
</dbReference>
<feature type="compositionally biased region" description="Low complexity" evidence="10">
    <location>
        <begin position="301"/>
        <end position="318"/>
    </location>
</feature>
<feature type="compositionally biased region" description="Basic and acidic residues" evidence="10">
    <location>
        <begin position="404"/>
        <end position="416"/>
    </location>
</feature>
<sequence>MIVIESLFDQLFRSVTKEEKEKENTRKVAPITIMPPAGRPSSVQARPIHGIIQDDTKTDTDRAIARARKDFLIRHHLDRTTGVGDGALLPSPTREKLEPVIPRRRDDVKEHRDEIQPRTKSSPKNSPRTGRSQSLGPTVTDRRSPKRQPPRAPSVTKDAKEKEKEMKDKDKEHKEKSGEPERHPRPTFLATTAPPHRPLHHAKPTTTTNTTNITVTTANNISASTAPVKRSPVKYSVHMTVHHPPTSGAAAAAKPERGVKDLSQRCRGANDEAQAKLARGHPAAAAAAAGDDPSSKSSLDTRSASNRAATTAAQAMTAEPQVNGDVTGGDSSVASTPPSQTIKAVGPAPVTQASPWLDDEPVVKSPPEPTRVKSPEQMIMRSPEPVNWTVPLDTGKTFTVTQNVREEPLTRPHSEAKTWAPSSVPSAPQSAPPELAAQHKSQHSQHSGYKSPESESVSLGSFSGINGHKDLDSERDSPLPTNAQDTPTKDEKEIADVVEEKERQSPESSIKSVTGTNLRRLEDPTFEMESKREGGIPVAITTAPVTTTSSTSPALQSYRVLEAESPAQGTTGGSSSSTAGTGSSTGGSTAGGYHVLEAPTVVPGSAQRSAATDVLEKARNRFDKFWGKGNNGAEN</sequence>
<feature type="compositionally biased region" description="Basic and acidic residues" evidence="10">
    <location>
        <begin position="467"/>
        <end position="477"/>
    </location>
</feature>